<sequence>MVRFVEMNPGWNVTVWDDDDMDGIIRRGAEEGIISREECDVLVGNGTGSTAAHPVERSDLARMLIIYLHGGMYVDVDAIVNPRNFDEVFTPTVKMCLPSFLSTNFAQSLLCSSPGNFLYLKTIREMSAIRMGTPKSEGKDKDKDGAEYRPPLERREGWASRQGLFSMGPPTYNRVVFRLFFGMSISGGSPGLDLAREGNWTFDDVLFEIDHQAGDLVATGNFVDKCDSFVSRPFEGCKKHWSRHTLYGLYGIGGWGDAVDEVWRKAVEKERNATMVPRVIVTYHPDASRLPSKVYKNVGRLAKGWTHLVYDDTNATTFLRDNFRPEYAELYESLLSDVNDKGTRWGTRADLLMYAHLYKRGGLWLDARAQLRVNADGLLRRPRTVYAVRPDTLSRSKSGSSAPPLLALPSGHRLMLELAERIVAAGESRDGGVKLSTGPSLLDEIRFESGAESAAQDIDANVRDEWSYRFLNEVCDDGTSAEMSSGECPRNDPDAGGGACCIVSDGDGRVVLRSRYANYPF</sequence>
<keyword evidence="4" id="KW-1185">Reference proteome</keyword>
<dbReference type="GO" id="GO:0051999">
    <property type="term" value="P:mannosyl-inositol phosphorylceramide biosynthetic process"/>
    <property type="evidence" value="ECO:0007669"/>
    <property type="project" value="TreeGrafter"/>
</dbReference>
<dbReference type="Proteomes" id="UP000266841">
    <property type="component" value="Unassembled WGS sequence"/>
</dbReference>
<dbReference type="eggNOG" id="ENOG502QYCE">
    <property type="taxonomic scope" value="Eukaryota"/>
</dbReference>
<dbReference type="AlphaFoldDB" id="K3W4D5"/>
<dbReference type="InterPro" id="IPR029044">
    <property type="entry name" value="Nucleotide-diphossugar_trans"/>
</dbReference>
<dbReference type="PANTHER" id="PTHR32385">
    <property type="entry name" value="MANNOSYL PHOSPHORYLINOSITOL CERAMIDE SYNTHASE"/>
    <property type="match status" value="1"/>
</dbReference>
<evidence type="ECO:0000313" key="4">
    <source>
        <dbReference type="Proteomes" id="UP000266841"/>
    </source>
</evidence>
<evidence type="ECO:0000256" key="2">
    <source>
        <dbReference type="SAM" id="MobiDB-lite"/>
    </source>
</evidence>
<dbReference type="Pfam" id="PF04488">
    <property type="entry name" value="Gly_transf_sug"/>
    <property type="match status" value="1"/>
</dbReference>
<dbReference type="InterPro" id="IPR051706">
    <property type="entry name" value="Glycosyltransferase_domain"/>
</dbReference>
<organism evidence="3 4">
    <name type="scientific">Thalassiosira oceanica</name>
    <name type="common">Marine diatom</name>
    <dbReference type="NCBI Taxonomy" id="159749"/>
    <lineage>
        <taxon>Eukaryota</taxon>
        <taxon>Sar</taxon>
        <taxon>Stramenopiles</taxon>
        <taxon>Ochrophyta</taxon>
        <taxon>Bacillariophyta</taxon>
        <taxon>Coscinodiscophyceae</taxon>
        <taxon>Thalassiosirophycidae</taxon>
        <taxon>Thalassiosirales</taxon>
        <taxon>Thalassiosiraceae</taxon>
        <taxon>Thalassiosira</taxon>
    </lineage>
</organism>
<dbReference type="GO" id="GO:0000030">
    <property type="term" value="F:mannosyltransferase activity"/>
    <property type="evidence" value="ECO:0007669"/>
    <property type="project" value="TreeGrafter"/>
</dbReference>
<protein>
    <recommendedName>
        <fullName evidence="5">Alpha 1,4-glycosyltransferase domain-containing protein</fullName>
    </recommendedName>
</protein>
<dbReference type="EMBL" id="AGNL01000459">
    <property type="protein sequence ID" value="EJK77749.1"/>
    <property type="molecule type" value="Genomic_DNA"/>
</dbReference>
<feature type="compositionally biased region" description="Basic and acidic residues" evidence="2">
    <location>
        <begin position="136"/>
        <end position="152"/>
    </location>
</feature>
<evidence type="ECO:0008006" key="5">
    <source>
        <dbReference type="Google" id="ProtNLM"/>
    </source>
</evidence>
<accession>K3W4D5</accession>
<proteinExistence type="predicted"/>
<keyword evidence="1" id="KW-0808">Transferase</keyword>
<dbReference type="PANTHER" id="PTHR32385:SF15">
    <property type="entry name" value="INOSITOL PHOSPHOCERAMIDE MANNOSYLTRANSFERASE 1"/>
    <property type="match status" value="1"/>
</dbReference>
<dbReference type="InterPro" id="IPR007577">
    <property type="entry name" value="GlycoTrfase_DXD_sugar-bd_CS"/>
</dbReference>
<comment type="caution">
    <text evidence="3">The sequence shown here is derived from an EMBL/GenBank/DDBJ whole genome shotgun (WGS) entry which is preliminary data.</text>
</comment>
<gene>
    <name evidence="3" type="ORF">THAOC_00400</name>
</gene>
<dbReference type="Gene3D" id="3.90.550.20">
    <property type="match status" value="2"/>
</dbReference>
<evidence type="ECO:0000256" key="1">
    <source>
        <dbReference type="ARBA" id="ARBA00022679"/>
    </source>
</evidence>
<name>K3W4D5_THAOC</name>
<dbReference type="OrthoDB" id="409543at2759"/>
<evidence type="ECO:0000313" key="3">
    <source>
        <dbReference type="EMBL" id="EJK77749.1"/>
    </source>
</evidence>
<dbReference type="GO" id="GO:0016020">
    <property type="term" value="C:membrane"/>
    <property type="evidence" value="ECO:0007669"/>
    <property type="project" value="GOC"/>
</dbReference>
<feature type="region of interest" description="Disordered" evidence="2">
    <location>
        <begin position="131"/>
        <end position="152"/>
    </location>
</feature>
<dbReference type="SUPFAM" id="SSF53448">
    <property type="entry name" value="Nucleotide-diphospho-sugar transferases"/>
    <property type="match status" value="2"/>
</dbReference>
<reference evidence="3 4" key="1">
    <citation type="journal article" date="2012" name="Genome Biol.">
        <title>Genome and low-iron response of an oceanic diatom adapted to chronic iron limitation.</title>
        <authorList>
            <person name="Lommer M."/>
            <person name="Specht M."/>
            <person name="Roy A.S."/>
            <person name="Kraemer L."/>
            <person name="Andreson R."/>
            <person name="Gutowska M.A."/>
            <person name="Wolf J."/>
            <person name="Bergner S.V."/>
            <person name="Schilhabel M.B."/>
            <person name="Klostermeier U.C."/>
            <person name="Beiko R.G."/>
            <person name="Rosenstiel P."/>
            <person name="Hippler M."/>
            <person name="Laroche J."/>
        </authorList>
    </citation>
    <scope>NUCLEOTIDE SEQUENCE [LARGE SCALE GENOMIC DNA]</scope>
    <source>
        <strain evidence="3 4">CCMP1005</strain>
    </source>
</reference>